<evidence type="ECO:0000313" key="1">
    <source>
        <dbReference type="EMBL" id="WRL47727.1"/>
    </source>
</evidence>
<reference evidence="1 2" key="1">
    <citation type="submission" date="2023-12" db="EMBL/GenBank/DDBJ databases">
        <title>A. evansii MAY27, complete genome.</title>
        <authorList>
            <person name="Wang Y."/>
        </authorList>
    </citation>
    <scope>NUCLEOTIDE SEQUENCE [LARGE SCALE GENOMIC DNA]</scope>
    <source>
        <strain evidence="1 2">MAY27</strain>
    </source>
</reference>
<keyword evidence="2" id="KW-1185">Reference proteome</keyword>
<protein>
    <submittedName>
        <fullName evidence="1">Uncharacterized protein</fullName>
    </submittedName>
</protein>
<gene>
    <name evidence="1" type="ORF">U5817_06690</name>
</gene>
<accession>A0ABZ1APE8</accession>
<proteinExistence type="predicted"/>
<dbReference type="Proteomes" id="UP001626593">
    <property type="component" value="Chromosome"/>
</dbReference>
<dbReference type="EMBL" id="CP141259">
    <property type="protein sequence ID" value="WRL47727.1"/>
    <property type="molecule type" value="Genomic_DNA"/>
</dbReference>
<evidence type="ECO:0000313" key="2">
    <source>
        <dbReference type="Proteomes" id="UP001626593"/>
    </source>
</evidence>
<name>A0ABZ1APE8_AROEV</name>
<sequence>MQANQQEQKRQYVLAECKRRGIRVTPTGKTAFRLVGAGVDLLVADLAFVDAASLAPAKGRSEWV</sequence>
<dbReference type="RefSeq" id="WP_407280119.1">
    <property type="nucleotide sequence ID" value="NZ_CP141259.1"/>
</dbReference>
<organism evidence="1 2">
    <name type="scientific">Aromatoleum evansii</name>
    <name type="common">Azoarcus evansii</name>
    <dbReference type="NCBI Taxonomy" id="59406"/>
    <lineage>
        <taxon>Bacteria</taxon>
        <taxon>Pseudomonadati</taxon>
        <taxon>Pseudomonadota</taxon>
        <taxon>Betaproteobacteria</taxon>
        <taxon>Rhodocyclales</taxon>
        <taxon>Rhodocyclaceae</taxon>
        <taxon>Aromatoleum</taxon>
    </lineage>
</organism>